<dbReference type="GO" id="GO:0016878">
    <property type="term" value="F:acid-thiol ligase activity"/>
    <property type="evidence" value="ECO:0007669"/>
    <property type="project" value="UniProtKB-ARBA"/>
</dbReference>
<dbReference type="EMBL" id="EU675332">
    <property type="protein sequence ID" value="ACF20984.1"/>
    <property type="molecule type" value="Genomic_DNA"/>
</dbReference>
<dbReference type="Pfam" id="PF00501">
    <property type="entry name" value="AMP-binding"/>
    <property type="match status" value="1"/>
</dbReference>
<proteinExistence type="predicted"/>
<dbReference type="InterPro" id="IPR050237">
    <property type="entry name" value="ATP-dep_AMP-bd_enzyme"/>
</dbReference>
<dbReference type="Gene3D" id="3.30.300.30">
    <property type="match status" value="1"/>
</dbReference>
<dbReference type="AlphaFoldDB" id="B4YST9"/>
<sequence>MDLMGDFFNKFNLGTSDFVTPGKQLQYISKHKAYTTAVICIDKDQAVSEITWKQLHTRSNQLAWMLGEYGIKERATVIVAYPNSIEHLIAAFAIWKAGACYMPISSKTAGAELDEISRIINPAGAFADFAVPDTEFCLNSGEMYEVMRQYPEKTPPDVRSDPNMISPSGGTSGKLKFIRQNMPGDMTDSMLKGWFEMSGMDFEQRQLLVGPLFHGAPHSSAFNGLFAGNTLVIPRNLCPDNICRLIKEYKIEFIQMVPTLMNRIVKLPGIRKEDFASVKALFHTGGYCAPYLKRKWMELLAPEKIYEMYSMTEVIGMTCIRGDDWLKHPGSIGLPVGEGKVSIRDESGKELAPYELGDIYMSSPGECFLTEYINHEPLKVSDGEYRSVGDIGYVDEEGYLYFSDRRSDMLVIGGENVFAAEVEAALVRHSKVADAVVIGIPDEEWGRRLHAVVEARQEIPADELRAFLGQYLSPYKIPATFEYVKTIERGDNGKADRKRIFEDCLSREKCSCKE</sequence>
<organism evidence="3">
    <name type="scientific">[Clostridium] hylemonae DSM 15053</name>
    <dbReference type="NCBI Taxonomy" id="553973"/>
    <lineage>
        <taxon>Bacteria</taxon>
        <taxon>Bacillati</taxon>
        <taxon>Bacillota</taxon>
        <taxon>Clostridia</taxon>
        <taxon>Lachnospirales</taxon>
        <taxon>Lachnospiraceae</taxon>
    </lineage>
</organism>
<dbReference type="NCBIfam" id="NF038344">
    <property type="entry name" value="bile_CoA_BaiB"/>
    <property type="match status" value="1"/>
</dbReference>
<feature type="domain" description="AMP-dependent synthetase/ligase" evidence="1">
    <location>
        <begin position="36"/>
        <end position="365"/>
    </location>
</feature>
<dbReference type="Gene3D" id="3.40.50.12780">
    <property type="entry name" value="N-terminal domain of ligase-like"/>
    <property type="match status" value="1"/>
</dbReference>
<dbReference type="InterPro" id="IPR045851">
    <property type="entry name" value="AMP-bd_C_sf"/>
</dbReference>
<dbReference type="Pfam" id="PF13193">
    <property type="entry name" value="AMP-binding_C"/>
    <property type="match status" value="1"/>
</dbReference>
<accession>B4YST9</accession>
<protein>
    <submittedName>
        <fullName evidence="3">BaiB</fullName>
    </submittedName>
</protein>
<reference evidence="3" key="1">
    <citation type="journal article" date="2010" name="Anaerobe">
        <title>Isolation and characterization of a bile acid inducible 7alpha-dehydroxylating operon in Clostridium hylemonae TN271.</title>
        <authorList>
            <person name="Ridlon J.M."/>
            <person name="Kang D.J."/>
            <person name="Hylemon P.B."/>
        </authorList>
    </citation>
    <scope>NUCLEOTIDE SEQUENCE</scope>
    <source>
        <strain evidence="3">TN-271</strain>
    </source>
</reference>
<dbReference type="InterPro" id="IPR025110">
    <property type="entry name" value="AMP-bd_C"/>
</dbReference>
<dbReference type="PANTHER" id="PTHR43767">
    <property type="entry name" value="LONG-CHAIN-FATTY-ACID--COA LIGASE"/>
    <property type="match status" value="1"/>
</dbReference>
<dbReference type="PANTHER" id="PTHR43767:SF1">
    <property type="entry name" value="NONRIBOSOMAL PEPTIDE SYNTHASE PES1 (EUROFUNG)-RELATED"/>
    <property type="match status" value="1"/>
</dbReference>
<feature type="domain" description="AMP-binding enzyme C-terminal" evidence="2">
    <location>
        <begin position="421"/>
        <end position="494"/>
    </location>
</feature>
<dbReference type="InterPro" id="IPR042099">
    <property type="entry name" value="ANL_N_sf"/>
</dbReference>
<dbReference type="InterPro" id="IPR054986">
    <property type="entry name" value="Bile_CoA_ligase"/>
</dbReference>
<evidence type="ECO:0000259" key="1">
    <source>
        <dbReference type="Pfam" id="PF00501"/>
    </source>
</evidence>
<name>B4YST9_9FIRM</name>
<dbReference type="SUPFAM" id="SSF56801">
    <property type="entry name" value="Acetyl-CoA synthetase-like"/>
    <property type="match status" value="1"/>
</dbReference>
<evidence type="ECO:0000259" key="2">
    <source>
        <dbReference type="Pfam" id="PF13193"/>
    </source>
</evidence>
<dbReference type="InterPro" id="IPR000873">
    <property type="entry name" value="AMP-dep_synth/lig_dom"/>
</dbReference>
<evidence type="ECO:0000313" key="3">
    <source>
        <dbReference type="EMBL" id="ACF20984.1"/>
    </source>
</evidence>
<gene>
    <name evidence="3" type="primary">baiB</name>
</gene>